<name>A0AA51RM66_9HEMI</name>
<organism evidence="1">
    <name type="scientific">Neotoxoptera formosana</name>
    <dbReference type="NCBI Taxonomy" id="1425443"/>
    <lineage>
        <taxon>Eukaryota</taxon>
        <taxon>Metazoa</taxon>
        <taxon>Ecdysozoa</taxon>
        <taxon>Arthropoda</taxon>
        <taxon>Hexapoda</taxon>
        <taxon>Insecta</taxon>
        <taxon>Pterygota</taxon>
        <taxon>Neoptera</taxon>
        <taxon>Paraneoptera</taxon>
        <taxon>Hemiptera</taxon>
        <taxon>Sternorrhyncha</taxon>
        <taxon>Aphidomorpha</taxon>
        <taxon>Aphidoidea</taxon>
        <taxon>Aphididae</taxon>
        <taxon>Macrosiphini</taxon>
        <taxon>Neotoxoptera</taxon>
    </lineage>
</organism>
<dbReference type="InterPro" id="IPR005055">
    <property type="entry name" value="A10/PebIII"/>
</dbReference>
<protein>
    <submittedName>
        <fullName evidence="1">Chemosensory protein gene 2</fullName>
    </submittedName>
</protein>
<proteinExistence type="evidence at transcript level"/>
<reference evidence="1" key="1">
    <citation type="submission" date="2023-05" db="EMBL/GenBank/DDBJ databases">
        <title>Comparative Transcriptome of Heat Stress in Predatory Mite Neoseiulus californicus.</title>
        <authorList>
            <person name="Tian C."/>
        </authorList>
    </citation>
    <scope>NUCLEOTIDE SEQUENCE</scope>
</reference>
<dbReference type="SUPFAM" id="SSF100910">
    <property type="entry name" value="Chemosensory protein Csp2"/>
    <property type="match status" value="1"/>
</dbReference>
<dbReference type="PANTHER" id="PTHR11257">
    <property type="entry name" value="CHEMOSENSORY PROTEIN-RELATED"/>
    <property type="match status" value="1"/>
</dbReference>
<dbReference type="Gene3D" id="1.10.2080.10">
    <property type="entry name" value="Insect odorant-binding protein A10/Ejaculatory bulb-specific protein 3"/>
    <property type="match status" value="1"/>
</dbReference>
<dbReference type="EMBL" id="OQ995218">
    <property type="protein sequence ID" value="WMS58733.1"/>
    <property type="molecule type" value="mRNA"/>
</dbReference>
<accession>A0AA51RM66</accession>
<dbReference type="Pfam" id="PF03392">
    <property type="entry name" value="OS-D"/>
    <property type="match status" value="1"/>
</dbReference>
<dbReference type="PANTHER" id="PTHR11257:SF13">
    <property type="entry name" value="GEO07322P1"/>
    <property type="match status" value="1"/>
</dbReference>
<sequence length="165" mass="18565">MANNNNIIIANSPRSQMFSLLAAAAAVLVYQPAAVYCSDGGLYPSPPHEQQQQQAMMFTAPSGYYVSTYDHIDVGRLLRNQKVVSGYVKCFVNEGPCTPDGRQVKAYLLPEIIRTVCGKCTPRQKDIARMVLRHIYTNRRGDFDKIMHIYDTDGKKNEIIAFMNQ</sequence>
<evidence type="ECO:0000313" key="1">
    <source>
        <dbReference type="EMBL" id="WMS58733.1"/>
    </source>
</evidence>
<dbReference type="AlphaFoldDB" id="A0AA51RM66"/>
<dbReference type="InterPro" id="IPR036682">
    <property type="entry name" value="OS_D_A10/PebIII_sf"/>
</dbReference>